<keyword evidence="5" id="KW-0378">Hydrolase</keyword>
<dbReference type="InterPro" id="IPR013780">
    <property type="entry name" value="Glyco_hydro_b"/>
</dbReference>
<dbReference type="InterPro" id="IPR000933">
    <property type="entry name" value="Glyco_hydro_29"/>
</dbReference>
<dbReference type="Pfam" id="PF16757">
    <property type="entry name" value="Fucosidase_C"/>
    <property type="match status" value="1"/>
</dbReference>
<evidence type="ECO:0000256" key="1">
    <source>
        <dbReference type="ARBA" id="ARBA00004071"/>
    </source>
</evidence>
<dbReference type="InterPro" id="IPR057739">
    <property type="entry name" value="Glyco_hydro_29_N"/>
</dbReference>
<dbReference type="EC" id="3.2.1.51" evidence="3"/>
<evidence type="ECO:0000256" key="3">
    <source>
        <dbReference type="ARBA" id="ARBA00012662"/>
    </source>
</evidence>
<dbReference type="InterPro" id="IPR031919">
    <property type="entry name" value="Fucosidase_C"/>
</dbReference>
<accession>A0A238VAU0</accession>
<organism evidence="9 10">
    <name type="scientific">Lutibacter agarilyticus</name>
    <dbReference type="NCBI Taxonomy" id="1109740"/>
    <lineage>
        <taxon>Bacteria</taxon>
        <taxon>Pseudomonadati</taxon>
        <taxon>Bacteroidota</taxon>
        <taxon>Flavobacteriia</taxon>
        <taxon>Flavobacteriales</taxon>
        <taxon>Flavobacteriaceae</taxon>
        <taxon>Lutibacter</taxon>
    </lineage>
</organism>
<evidence type="ECO:0000256" key="2">
    <source>
        <dbReference type="ARBA" id="ARBA00007951"/>
    </source>
</evidence>
<keyword evidence="4" id="KW-0732">Signal</keyword>
<proteinExistence type="inferred from homology"/>
<evidence type="ECO:0000259" key="7">
    <source>
        <dbReference type="Pfam" id="PF01120"/>
    </source>
</evidence>
<evidence type="ECO:0000313" key="9">
    <source>
        <dbReference type="EMBL" id="SNR31308.1"/>
    </source>
</evidence>
<evidence type="ECO:0000259" key="8">
    <source>
        <dbReference type="Pfam" id="PF16757"/>
    </source>
</evidence>
<dbReference type="GO" id="GO:0005764">
    <property type="term" value="C:lysosome"/>
    <property type="evidence" value="ECO:0007669"/>
    <property type="project" value="TreeGrafter"/>
</dbReference>
<sequence>MMKSYLLGILTVLLLVSCNSKDKKTEKEVTQEITYKADWESLKQHKTPDWFLDAKFGIYCHWGPYSVPAYETEWYAHWMYVNKDNPEAKNGKAHKIYDYHVKTYGELDKFGYKDFIPMFKAEKFDAAEWADLFEKAGAKFAGPVSEHADGFAMWDSELTKWDSKDMGPKRDIMGELSKEIRKRNMKFIATYHRQWLFGWYPTWDETTDASDPKYAGLYGPELKKGDNKMPKSKHQLDNGDTSYYPVGDKEFNDEWLNRLKEIINKYNPDLVWFDNKMDVVSEEHRKEFLEYYYNHAEKNNQEVVATYKFYDFAEGSAVYDLERARMSEKKDFPWLTDDSIDWKAWCHIDDPNYKSTNRLVDFLVDVVSKNGAVLLNITPRADGTIPEPVKERLLEMGQWLKVNGEAIYGTRTFEIYGEGDAEVVEGHLSEQKNADNTAKDIRFTTKGEILYAIVLDWPEGEELVVHSLKEGNELFTNEIESIQLLGSEGNLDFKTDEEGLKIKLPTKVGEHAFAFKITPKK</sequence>
<dbReference type="Proteomes" id="UP000198384">
    <property type="component" value="Unassembled WGS sequence"/>
</dbReference>
<evidence type="ECO:0000256" key="4">
    <source>
        <dbReference type="ARBA" id="ARBA00022729"/>
    </source>
</evidence>
<dbReference type="GO" id="GO:0006004">
    <property type="term" value="P:fucose metabolic process"/>
    <property type="evidence" value="ECO:0007669"/>
    <property type="project" value="InterPro"/>
</dbReference>
<evidence type="ECO:0000256" key="6">
    <source>
        <dbReference type="ARBA" id="ARBA00023295"/>
    </source>
</evidence>
<dbReference type="Gene3D" id="2.60.40.1180">
    <property type="entry name" value="Golgi alpha-mannosidase II"/>
    <property type="match status" value="1"/>
</dbReference>
<evidence type="ECO:0000256" key="5">
    <source>
        <dbReference type="ARBA" id="ARBA00022801"/>
    </source>
</evidence>
<feature type="domain" description="Alpha-L-fucosidase C-terminal" evidence="8">
    <location>
        <begin position="435"/>
        <end position="518"/>
    </location>
</feature>
<dbReference type="PIRSF" id="PIRSF001092">
    <property type="entry name" value="Alpha-L-fucosidase"/>
    <property type="match status" value="1"/>
</dbReference>
<dbReference type="Pfam" id="PF01120">
    <property type="entry name" value="Alpha_L_fucos"/>
    <property type="match status" value="1"/>
</dbReference>
<evidence type="ECO:0000313" key="10">
    <source>
        <dbReference type="Proteomes" id="UP000198384"/>
    </source>
</evidence>
<dbReference type="InterPro" id="IPR016286">
    <property type="entry name" value="FUC_metazoa-typ"/>
</dbReference>
<comment type="function">
    <text evidence="1">Alpha-L-fucosidase is responsible for hydrolyzing the alpha-1,6-linked fucose joined to the reducing-end N-acetylglucosamine of the carbohydrate moieties of glycoproteins.</text>
</comment>
<reference evidence="9 10" key="1">
    <citation type="submission" date="2017-06" db="EMBL/GenBank/DDBJ databases">
        <authorList>
            <person name="Kim H.J."/>
            <person name="Triplett B.A."/>
        </authorList>
    </citation>
    <scope>NUCLEOTIDE SEQUENCE [LARGE SCALE GENOMIC DNA]</scope>
    <source>
        <strain evidence="9 10">DSM 29150</strain>
    </source>
</reference>
<dbReference type="PANTHER" id="PTHR10030">
    <property type="entry name" value="ALPHA-L-FUCOSIDASE"/>
    <property type="match status" value="1"/>
</dbReference>
<dbReference type="AlphaFoldDB" id="A0A238VAU0"/>
<gene>
    <name evidence="9" type="ORF">SAMN06265371_101124</name>
</gene>
<dbReference type="InterPro" id="IPR017853">
    <property type="entry name" value="GH"/>
</dbReference>
<dbReference type="PROSITE" id="PS51257">
    <property type="entry name" value="PROKAR_LIPOPROTEIN"/>
    <property type="match status" value="1"/>
</dbReference>
<dbReference type="RefSeq" id="WP_245813380.1">
    <property type="nucleotide sequence ID" value="NZ_FZNT01000001.1"/>
</dbReference>
<feature type="domain" description="Glycoside hydrolase family 29 N-terminal" evidence="7">
    <location>
        <begin position="28"/>
        <end position="405"/>
    </location>
</feature>
<dbReference type="GO" id="GO:0004560">
    <property type="term" value="F:alpha-L-fucosidase activity"/>
    <property type="evidence" value="ECO:0007669"/>
    <property type="project" value="InterPro"/>
</dbReference>
<protein>
    <recommendedName>
        <fullName evidence="3">alpha-L-fucosidase</fullName>
        <ecNumber evidence="3">3.2.1.51</ecNumber>
    </recommendedName>
</protein>
<dbReference type="Gene3D" id="3.20.20.80">
    <property type="entry name" value="Glycosidases"/>
    <property type="match status" value="1"/>
</dbReference>
<name>A0A238VAU0_9FLAO</name>
<comment type="similarity">
    <text evidence="2">Belongs to the glycosyl hydrolase 29 family.</text>
</comment>
<dbReference type="SMART" id="SM00812">
    <property type="entry name" value="Alpha_L_fucos"/>
    <property type="match status" value="1"/>
</dbReference>
<dbReference type="PANTHER" id="PTHR10030:SF37">
    <property type="entry name" value="ALPHA-L-FUCOSIDASE-RELATED"/>
    <property type="match status" value="1"/>
</dbReference>
<keyword evidence="10" id="KW-1185">Reference proteome</keyword>
<dbReference type="EMBL" id="FZNT01000001">
    <property type="protein sequence ID" value="SNR31308.1"/>
    <property type="molecule type" value="Genomic_DNA"/>
</dbReference>
<dbReference type="GO" id="GO:0016139">
    <property type="term" value="P:glycoside catabolic process"/>
    <property type="evidence" value="ECO:0007669"/>
    <property type="project" value="TreeGrafter"/>
</dbReference>
<dbReference type="SUPFAM" id="SSF51445">
    <property type="entry name" value="(Trans)glycosidases"/>
    <property type="match status" value="1"/>
</dbReference>
<keyword evidence="6" id="KW-0326">Glycosidase</keyword>